<dbReference type="Proteomes" id="UP000217431">
    <property type="component" value="Chromosome I"/>
</dbReference>
<feature type="region of interest" description="Disordered" evidence="1">
    <location>
        <begin position="115"/>
        <end position="147"/>
    </location>
</feature>
<dbReference type="RefSeq" id="WP_096404797.1">
    <property type="nucleotide sequence ID" value="NZ_AP014597.1"/>
</dbReference>
<protein>
    <recommendedName>
        <fullName evidence="5">DUF1320 domain-containing protein</fullName>
    </recommendedName>
</protein>
<reference evidence="2 4" key="1">
    <citation type="journal article" date="2016" name="DNA Res.">
        <title>The complete genome sequencing of Prevotella intermedia strain OMA14 and a subsequent fine-scale, intra-species genomic comparison reveal an unusual amplification of conjugative and mobile transposons and identify a novel Prevotella-lineage-specific repeat.</title>
        <authorList>
            <person name="Naito M."/>
            <person name="Ogura Y."/>
            <person name="Itoh T."/>
            <person name="Shoji M."/>
            <person name="Okamoto M."/>
            <person name="Hayashi T."/>
            <person name="Nakayama K."/>
        </authorList>
    </citation>
    <scope>NUCLEOTIDE SEQUENCE [LARGE SCALE GENOMIC DNA]</scope>
    <source>
        <strain evidence="2 4">OMA14</strain>
    </source>
</reference>
<dbReference type="Proteomes" id="UP000217431">
    <property type="component" value="Chromosome II"/>
</dbReference>
<organism evidence="2 4">
    <name type="scientific">Prevotella intermedia</name>
    <dbReference type="NCBI Taxonomy" id="28131"/>
    <lineage>
        <taxon>Bacteria</taxon>
        <taxon>Pseudomonadati</taxon>
        <taxon>Bacteroidota</taxon>
        <taxon>Bacteroidia</taxon>
        <taxon>Bacteroidales</taxon>
        <taxon>Prevotellaceae</taxon>
        <taxon>Prevotella</taxon>
    </lineage>
</organism>
<name>A0A0S3UGK4_PREIN</name>
<evidence type="ECO:0000256" key="1">
    <source>
        <dbReference type="SAM" id="MobiDB-lite"/>
    </source>
</evidence>
<evidence type="ECO:0000313" key="2">
    <source>
        <dbReference type="EMBL" id="BAU16644.1"/>
    </source>
</evidence>
<dbReference type="AlphaFoldDB" id="A0A0S3UGK4"/>
<feature type="compositionally biased region" description="Basic and acidic residues" evidence="1">
    <location>
        <begin position="120"/>
        <end position="131"/>
    </location>
</feature>
<dbReference type="Pfam" id="PF07030">
    <property type="entry name" value="Phage_Mu_Gp36"/>
    <property type="match status" value="1"/>
</dbReference>
<sequence length="147" mass="16733">MEQWNYTGGFLTPREVETHLYKEAIDTISREDDTILLAAIDAAVQEAAGYLGAYDRAKIFNQPKQRNELLLTFVKDIAVWHFVNLCNAGAELELKEKRYDRAIAWLRQVQKGEVTPSLPRADDDGDGKPDGSTEYIYGSNPKRNQHF</sequence>
<accession>A0A0S3UGK4</accession>
<evidence type="ECO:0008006" key="5">
    <source>
        <dbReference type="Google" id="ProtNLM"/>
    </source>
</evidence>
<evidence type="ECO:0000313" key="4">
    <source>
        <dbReference type="Proteomes" id="UP000217431"/>
    </source>
</evidence>
<gene>
    <name evidence="2" type="ORF">PIOMA14_I_0135</name>
    <name evidence="3" type="ORF">PIOMA14_II_0772</name>
</gene>
<dbReference type="EMBL" id="AP014598">
    <property type="protein sequence ID" value="BAU19276.1"/>
    <property type="molecule type" value="Genomic_DNA"/>
</dbReference>
<proteinExistence type="predicted"/>
<dbReference type="InterPro" id="IPR009752">
    <property type="entry name" value="Phage_Mu_GpJ"/>
</dbReference>
<dbReference type="EMBL" id="AP014597">
    <property type="protein sequence ID" value="BAU16644.1"/>
    <property type="molecule type" value="Genomic_DNA"/>
</dbReference>
<evidence type="ECO:0000313" key="3">
    <source>
        <dbReference type="EMBL" id="BAU19276.1"/>
    </source>
</evidence>